<dbReference type="InterPro" id="IPR003593">
    <property type="entry name" value="AAA+_ATPase"/>
</dbReference>
<dbReference type="EC" id="3.4.21.53" evidence="5"/>
<feature type="transmembrane region" description="Helical" evidence="6">
    <location>
        <begin position="6"/>
        <end position="26"/>
    </location>
</feature>
<keyword evidence="3 5" id="KW-0720">Serine protease</keyword>
<dbReference type="PROSITE" id="PS51786">
    <property type="entry name" value="LON_PROTEOLYTIC"/>
    <property type="match status" value="1"/>
</dbReference>
<evidence type="ECO:0000256" key="3">
    <source>
        <dbReference type="ARBA" id="ARBA00022825"/>
    </source>
</evidence>
<dbReference type="GO" id="GO:0006508">
    <property type="term" value="P:proteolysis"/>
    <property type="evidence" value="ECO:0007669"/>
    <property type="project" value="UniProtKB-KW"/>
</dbReference>
<dbReference type="PROSITE" id="PS50045">
    <property type="entry name" value="SIGMA54_INTERACT_4"/>
    <property type="match status" value="1"/>
</dbReference>
<evidence type="ECO:0000313" key="10">
    <source>
        <dbReference type="Proteomes" id="UP001596044"/>
    </source>
</evidence>
<evidence type="ECO:0000256" key="2">
    <source>
        <dbReference type="ARBA" id="ARBA00022801"/>
    </source>
</evidence>
<protein>
    <recommendedName>
        <fullName evidence="5">endopeptidase La</fullName>
        <ecNumber evidence="5">3.4.21.53</ecNumber>
    </recommendedName>
</protein>
<feature type="active site" evidence="5">
    <location>
        <position position="446"/>
    </location>
</feature>
<comment type="catalytic activity">
    <reaction evidence="5">
        <text>Hydrolysis of proteins in presence of ATP.</text>
        <dbReference type="EC" id="3.4.21.53"/>
    </reaction>
</comment>
<keyword evidence="6" id="KW-0472">Membrane</keyword>
<comment type="subunit">
    <text evidence="4">Homohexamer. Organized in a ring with a central cavity.</text>
</comment>
<evidence type="ECO:0000256" key="6">
    <source>
        <dbReference type="SAM" id="Phobius"/>
    </source>
</evidence>
<reference evidence="10" key="1">
    <citation type="journal article" date="2019" name="Int. J. Syst. Evol. Microbiol.">
        <title>The Global Catalogue of Microorganisms (GCM) 10K type strain sequencing project: providing services to taxonomists for standard genome sequencing and annotation.</title>
        <authorList>
            <consortium name="The Broad Institute Genomics Platform"/>
            <consortium name="The Broad Institute Genome Sequencing Center for Infectious Disease"/>
            <person name="Wu L."/>
            <person name="Ma J."/>
        </authorList>
    </citation>
    <scope>NUCLEOTIDE SEQUENCE [LARGE SCALE GENOMIC DNA]</scope>
    <source>
        <strain evidence="10">KACC 11904</strain>
    </source>
</reference>
<dbReference type="InterPro" id="IPR020568">
    <property type="entry name" value="Ribosomal_Su5_D2-typ_SF"/>
</dbReference>
<comment type="similarity">
    <text evidence="5">Belongs to the peptidase S16 family.</text>
</comment>
<name>A0ABW0K1J9_9BACL</name>
<evidence type="ECO:0000259" key="7">
    <source>
        <dbReference type="PROSITE" id="PS50045"/>
    </source>
</evidence>
<dbReference type="InterPro" id="IPR008269">
    <property type="entry name" value="Lon_proteolytic"/>
</dbReference>
<dbReference type="RefSeq" id="WP_270884351.1">
    <property type="nucleotide sequence ID" value="NZ_JAQFVF010000068.1"/>
</dbReference>
<dbReference type="GO" id="GO:0008233">
    <property type="term" value="F:peptidase activity"/>
    <property type="evidence" value="ECO:0007669"/>
    <property type="project" value="UniProtKB-KW"/>
</dbReference>
<feature type="active site" evidence="5">
    <location>
        <position position="489"/>
    </location>
</feature>
<dbReference type="PANTHER" id="PTHR10046">
    <property type="entry name" value="ATP DEPENDENT LON PROTEASE FAMILY MEMBER"/>
    <property type="match status" value="1"/>
</dbReference>
<dbReference type="EMBL" id="JBHSMJ010000006">
    <property type="protein sequence ID" value="MFC5447289.1"/>
    <property type="molecule type" value="Genomic_DNA"/>
</dbReference>
<evidence type="ECO:0000313" key="9">
    <source>
        <dbReference type="EMBL" id="MFC5447289.1"/>
    </source>
</evidence>
<keyword evidence="10" id="KW-1185">Reference proteome</keyword>
<keyword evidence="6" id="KW-0812">Transmembrane</keyword>
<dbReference type="InterPro" id="IPR027417">
    <property type="entry name" value="P-loop_NTPase"/>
</dbReference>
<dbReference type="InterPro" id="IPR002078">
    <property type="entry name" value="Sigma_54_int"/>
</dbReference>
<dbReference type="InterPro" id="IPR025943">
    <property type="entry name" value="Sigma_54_int_dom_ATP-bd_2"/>
</dbReference>
<dbReference type="CDD" id="cd00009">
    <property type="entry name" value="AAA"/>
    <property type="match status" value="1"/>
</dbReference>
<dbReference type="Proteomes" id="UP001596044">
    <property type="component" value="Unassembled WGS sequence"/>
</dbReference>
<dbReference type="NCBIfam" id="TIGR02902">
    <property type="entry name" value="spore_lonB"/>
    <property type="match status" value="1"/>
</dbReference>
<sequence length="571" mass="61607">MSLSIVLMVIQVFFAVVIGLYFWNLLRNQQTNRSAVDRESRKELEKLRKLRSISLTKPLSEKTRPSSMQDIVGQKEGLKALKAALCGPNPQHVLIYGPPGVGKTAAARVVLEEAKKNQDSPFRSDSKFTEIDATTARFDERGIADPLIGSVHDPIYQGAGAMGVAGIPQPKPGAVTKAHGGILFIDEIGELHPTQMNKLLKVLEDRKVFLESAYYSSEDTNIPNYIHDIFQNGLPADFRLVGATTRTPSEIPPAIRSRCLEIFFRPLLPEEIGEIAEKALKKIGFKDNPSAVKVVTKYATNGREAVNVIQLAAGIALTDKRDEITAADIEWVVNSSQIPPRPERKVPAQPQVGFVNGLAVYGPNLGTLLEIEVIAIPAAPGGGKFNITGVVDEEEMGGGSRTIRRKSMARGSVENVLTVLRKLGFNTADYDLHINFPGGVPIDGPSAGISMATAIASAIHKIPVDNKLAMTGEMSIHGKVKPVGGVVAKVEAAFQAGATKVIVPKENWQEMFADLPGVEVLPVDSIEEVLQAALGIELQDNVIPMPITADRSITAQTLPILHAKSPNSMET</sequence>
<feature type="domain" description="Lon proteolytic" evidence="8">
    <location>
        <begin position="349"/>
        <end position="536"/>
    </location>
</feature>
<dbReference type="InterPro" id="IPR000523">
    <property type="entry name" value="Mg_chelatse_chII-like_cat_dom"/>
</dbReference>
<proteinExistence type="inferred from homology"/>
<dbReference type="Pfam" id="PF05362">
    <property type="entry name" value="Lon_C"/>
    <property type="match status" value="1"/>
</dbReference>
<dbReference type="Pfam" id="PF01078">
    <property type="entry name" value="Mg_chelatase"/>
    <property type="match status" value="1"/>
</dbReference>
<dbReference type="SUPFAM" id="SSF52540">
    <property type="entry name" value="P-loop containing nucleoside triphosphate hydrolases"/>
    <property type="match status" value="1"/>
</dbReference>
<dbReference type="Gene3D" id="3.30.230.10">
    <property type="match status" value="1"/>
</dbReference>
<dbReference type="InterPro" id="IPR014251">
    <property type="entry name" value="Spore_LonB"/>
</dbReference>
<organism evidence="9 10">
    <name type="scientific">Paenibacillus aestuarii</name>
    <dbReference type="NCBI Taxonomy" id="516965"/>
    <lineage>
        <taxon>Bacteria</taxon>
        <taxon>Bacillati</taxon>
        <taxon>Bacillota</taxon>
        <taxon>Bacilli</taxon>
        <taxon>Bacillales</taxon>
        <taxon>Paenibacillaceae</taxon>
        <taxon>Paenibacillus</taxon>
    </lineage>
</organism>
<keyword evidence="1 5" id="KW-0645">Protease</keyword>
<accession>A0ABW0K1J9</accession>
<feature type="domain" description="Sigma-54 factor interaction" evidence="7">
    <location>
        <begin position="93"/>
        <end position="265"/>
    </location>
</feature>
<gene>
    <name evidence="9" type="primary">lonB</name>
    <name evidence="9" type="ORF">ACFPOG_03395</name>
</gene>
<dbReference type="SUPFAM" id="SSF54211">
    <property type="entry name" value="Ribosomal protein S5 domain 2-like"/>
    <property type="match status" value="1"/>
</dbReference>
<comment type="caution">
    <text evidence="9">The sequence shown here is derived from an EMBL/GenBank/DDBJ whole genome shotgun (WGS) entry which is preliminary data.</text>
</comment>
<dbReference type="SMART" id="SM00382">
    <property type="entry name" value="AAA"/>
    <property type="match status" value="1"/>
</dbReference>
<evidence type="ECO:0000256" key="4">
    <source>
        <dbReference type="ARBA" id="ARBA00026070"/>
    </source>
</evidence>
<evidence type="ECO:0000259" key="8">
    <source>
        <dbReference type="PROSITE" id="PS51786"/>
    </source>
</evidence>
<evidence type="ECO:0000256" key="5">
    <source>
        <dbReference type="PROSITE-ProRule" id="PRU01122"/>
    </source>
</evidence>
<dbReference type="PRINTS" id="PR00830">
    <property type="entry name" value="ENDOLAPTASE"/>
</dbReference>
<dbReference type="InterPro" id="IPR027065">
    <property type="entry name" value="Lon_Prtase"/>
</dbReference>
<dbReference type="InterPro" id="IPR014721">
    <property type="entry name" value="Ribsml_uS5_D2-typ_fold_subgr"/>
</dbReference>
<keyword evidence="6" id="KW-1133">Transmembrane helix</keyword>
<dbReference type="Gene3D" id="3.40.50.300">
    <property type="entry name" value="P-loop containing nucleotide triphosphate hydrolases"/>
    <property type="match status" value="1"/>
</dbReference>
<dbReference type="PROSITE" id="PS00676">
    <property type="entry name" value="SIGMA54_INTERACT_2"/>
    <property type="match status" value="1"/>
</dbReference>
<keyword evidence="2 5" id="KW-0378">Hydrolase</keyword>
<evidence type="ECO:0000256" key="1">
    <source>
        <dbReference type="ARBA" id="ARBA00022670"/>
    </source>
</evidence>